<dbReference type="GeneID" id="98160984"/>
<proteinExistence type="predicted"/>
<comment type="caution">
    <text evidence="2">The sequence shown here is derived from an EMBL/GenBank/DDBJ whole genome shotgun (WGS) entry which is preliminary data.</text>
</comment>
<dbReference type="SUPFAM" id="SSF48403">
    <property type="entry name" value="Ankyrin repeat"/>
    <property type="match status" value="1"/>
</dbReference>
<dbReference type="EMBL" id="JBFXLR010000024">
    <property type="protein sequence ID" value="KAL2849116.1"/>
    <property type="molecule type" value="Genomic_DNA"/>
</dbReference>
<dbReference type="Proteomes" id="UP001610444">
    <property type="component" value="Unassembled WGS sequence"/>
</dbReference>
<evidence type="ECO:0000313" key="2">
    <source>
        <dbReference type="EMBL" id="KAL2849116.1"/>
    </source>
</evidence>
<gene>
    <name evidence="2" type="ORF">BJX68DRAFT_267456</name>
</gene>
<dbReference type="PROSITE" id="PS50297">
    <property type="entry name" value="ANK_REP_REGION"/>
    <property type="match status" value="2"/>
</dbReference>
<protein>
    <submittedName>
        <fullName evidence="2">Ankyrin repeat-containing domain protein</fullName>
    </submittedName>
</protein>
<sequence length="502" mass="56091">MTSRPLPLIQKVLNTPSVLQLRLEDRQTNRDISLFIQHRLRQASDISDVTRETIRKSIEDRVQPSFLYARLMLNELLDQHKQETVDRASVENALLSLPASMETMYSQMLHDHSKVAGVPQERQLLILQLVAHASRPLRLLEIATVLDFLNKNEDRARHGDTKNMTRMSCGPLLEILEDETVSIIHHPFAEFLTDTERVVRDGVFPVIDPHEANELMTIICVRYLLSGPLSSWEFIDPESFDEEGPPTDIYHKLDIQAQRGISITVSFSGLCSAWVSFMRSDNQAFLAWIDAVKQPPYARESLSPFHIAPWAGMTSALTAMLTPGQDLNGWTGGGQSALVMAATEGHANTVVRLMEFGASPDESDDRGLNALHHAARRDHHATVQVLIDAGVSPITPMTKKPPSLKHLNDESLAGSTSLGEASRNGCIESIRVMLPHLTENDRKRSLRAAVNYGRRALIRYLVDAADLDFKSDFGRDLMLRAACMLNLETIELLISKGADPNF</sequence>
<dbReference type="RefSeq" id="XP_070898651.1">
    <property type="nucleotide sequence ID" value="XM_071045820.1"/>
</dbReference>
<keyword evidence="1" id="KW-0040">ANK repeat</keyword>
<evidence type="ECO:0000256" key="1">
    <source>
        <dbReference type="PROSITE-ProRule" id="PRU00023"/>
    </source>
</evidence>
<evidence type="ECO:0000313" key="3">
    <source>
        <dbReference type="Proteomes" id="UP001610444"/>
    </source>
</evidence>
<dbReference type="InterPro" id="IPR002110">
    <property type="entry name" value="Ankyrin_rpt"/>
</dbReference>
<dbReference type="Gene3D" id="1.25.40.20">
    <property type="entry name" value="Ankyrin repeat-containing domain"/>
    <property type="match status" value="1"/>
</dbReference>
<dbReference type="SMART" id="SM00248">
    <property type="entry name" value="ANK"/>
    <property type="match status" value="4"/>
</dbReference>
<reference evidence="2 3" key="1">
    <citation type="submission" date="2024-07" db="EMBL/GenBank/DDBJ databases">
        <title>Section-level genome sequencing and comparative genomics of Aspergillus sections Usti and Cavernicolus.</title>
        <authorList>
            <consortium name="Lawrence Berkeley National Laboratory"/>
            <person name="Nybo J.L."/>
            <person name="Vesth T.C."/>
            <person name="Theobald S."/>
            <person name="Frisvad J.C."/>
            <person name="Larsen T.O."/>
            <person name="Kjaerboelling I."/>
            <person name="Rothschild-Mancinelli K."/>
            <person name="Lyhne E.K."/>
            <person name="Kogle M.E."/>
            <person name="Barry K."/>
            <person name="Clum A."/>
            <person name="Na H."/>
            <person name="Ledsgaard L."/>
            <person name="Lin J."/>
            <person name="Lipzen A."/>
            <person name="Kuo A."/>
            <person name="Riley R."/>
            <person name="Mondo S."/>
            <person name="LaButti K."/>
            <person name="Haridas S."/>
            <person name="Pangalinan J."/>
            <person name="Salamov A.A."/>
            <person name="Simmons B.A."/>
            <person name="Magnuson J.K."/>
            <person name="Chen J."/>
            <person name="Drula E."/>
            <person name="Henrissat B."/>
            <person name="Wiebenga A."/>
            <person name="Lubbers R.J."/>
            <person name="Gomes A.C."/>
            <person name="Macurrencykelacurrency M.R."/>
            <person name="Stajich J."/>
            <person name="Grigoriev I.V."/>
            <person name="Mortensen U.H."/>
            <person name="De vries R.P."/>
            <person name="Baker S.E."/>
            <person name="Andersen M.R."/>
        </authorList>
    </citation>
    <scope>NUCLEOTIDE SEQUENCE [LARGE SCALE GENOMIC DNA]</scope>
    <source>
        <strain evidence="2 3">CBS 756.74</strain>
    </source>
</reference>
<keyword evidence="3" id="KW-1185">Reference proteome</keyword>
<dbReference type="Pfam" id="PF12796">
    <property type="entry name" value="Ank_2"/>
    <property type="match status" value="1"/>
</dbReference>
<feature type="repeat" description="ANK" evidence="1">
    <location>
        <begin position="366"/>
        <end position="392"/>
    </location>
</feature>
<feature type="repeat" description="ANK" evidence="1">
    <location>
        <begin position="333"/>
        <end position="365"/>
    </location>
</feature>
<name>A0ABR4KAF2_9EURO</name>
<organism evidence="2 3">
    <name type="scientific">Aspergillus pseudodeflectus</name>
    <dbReference type="NCBI Taxonomy" id="176178"/>
    <lineage>
        <taxon>Eukaryota</taxon>
        <taxon>Fungi</taxon>
        <taxon>Dikarya</taxon>
        <taxon>Ascomycota</taxon>
        <taxon>Pezizomycotina</taxon>
        <taxon>Eurotiomycetes</taxon>
        <taxon>Eurotiomycetidae</taxon>
        <taxon>Eurotiales</taxon>
        <taxon>Aspergillaceae</taxon>
        <taxon>Aspergillus</taxon>
        <taxon>Aspergillus subgen. Nidulantes</taxon>
    </lineage>
</organism>
<dbReference type="InterPro" id="IPR036770">
    <property type="entry name" value="Ankyrin_rpt-contain_sf"/>
</dbReference>
<accession>A0ABR4KAF2</accession>
<dbReference type="PROSITE" id="PS50088">
    <property type="entry name" value="ANK_REPEAT"/>
    <property type="match status" value="2"/>
</dbReference>
<dbReference type="PANTHER" id="PTHR10039">
    <property type="entry name" value="AMELOGENIN"/>
    <property type="match status" value="1"/>
</dbReference>